<protein>
    <submittedName>
        <fullName evidence="1">Uncharacterized protein</fullName>
    </submittedName>
</protein>
<proteinExistence type="predicted"/>
<sequence>MVLGFGRTGVTLARLFSAVGAKVSVAARKDSDFARISEIGLHPIHLDHLADYISGIDICINTVPHMILDAAILSKMVNSSLVIDIASKPGGTDFAFAQEKGLKAIHALGLPGKTAPKTAGEIVSGVLYKLLCSQ</sequence>
<dbReference type="Proteomes" id="UP000680670">
    <property type="component" value="Unassembled WGS sequence"/>
</dbReference>
<dbReference type="EMBL" id="BORJ01000003">
    <property type="protein sequence ID" value="GIN95764.1"/>
    <property type="molecule type" value="Genomic_DNA"/>
</dbReference>
<gene>
    <name evidence="1" type="ORF">J6TS1_16340</name>
</gene>
<accession>A0ABQ4KUT0</accession>
<name>A0ABQ4KUT0_SIMTE</name>
<reference evidence="1 2" key="1">
    <citation type="submission" date="2021-03" db="EMBL/GenBank/DDBJ databases">
        <title>Antimicrobial resistance genes in bacteria isolated from Japanese honey, and their potential for conferring macrolide and lincosamide resistance in the American foulbrood pathogen Paenibacillus larvae.</title>
        <authorList>
            <person name="Okamoto M."/>
            <person name="Kumagai M."/>
            <person name="Kanamori H."/>
            <person name="Takamatsu D."/>
        </authorList>
    </citation>
    <scope>NUCLEOTIDE SEQUENCE [LARGE SCALE GENOMIC DNA]</scope>
    <source>
        <strain evidence="1 2">J6TS1</strain>
    </source>
</reference>
<keyword evidence="2" id="KW-1185">Reference proteome</keyword>
<dbReference type="Gene3D" id="3.40.50.720">
    <property type="entry name" value="NAD(P)-binding Rossmann-like Domain"/>
    <property type="match status" value="1"/>
</dbReference>
<comment type="caution">
    <text evidence="1">The sequence shown here is derived from an EMBL/GenBank/DDBJ whole genome shotgun (WGS) entry which is preliminary data.</text>
</comment>
<evidence type="ECO:0000313" key="2">
    <source>
        <dbReference type="Proteomes" id="UP000680670"/>
    </source>
</evidence>
<dbReference type="InterPro" id="IPR036291">
    <property type="entry name" value="NAD(P)-bd_dom_sf"/>
</dbReference>
<dbReference type="SUPFAM" id="SSF51735">
    <property type="entry name" value="NAD(P)-binding Rossmann-fold domains"/>
    <property type="match status" value="1"/>
</dbReference>
<evidence type="ECO:0000313" key="1">
    <source>
        <dbReference type="EMBL" id="GIN95764.1"/>
    </source>
</evidence>
<organism evidence="1 2">
    <name type="scientific">Siminovitchia terrae</name>
    <name type="common">Bacillus terrae</name>
    <dbReference type="NCBI Taxonomy" id="1914933"/>
    <lineage>
        <taxon>Bacteria</taxon>
        <taxon>Bacillati</taxon>
        <taxon>Bacillota</taxon>
        <taxon>Bacilli</taxon>
        <taxon>Bacillales</taxon>
        <taxon>Bacillaceae</taxon>
        <taxon>Siminovitchia</taxon>
    </lineage>
</organism>